<keyword evidence="2" id="KW-1185">Reference proteome</keyword>
<evidence type="ECO:0000313" key="1">
    <source>
        <dbReference type="EMBL" id="KAK7079969.1"/>
    </source>
</evidence>
<name>A0AAN8XKM7_HALRR</name>
<evidence type="ECO:0008006" key="3">
    <source>
        <dbReference type="Google" id="ProtNLM"/>
    </source>
</evidence>
<sequence length="193" mass="21664">MLRISGDLVDSTIGVRVDTIGGRNHCTAQIRRFKVSFITTIVDDLNSSPTDKCLWSLAETLSKIFCNSSFPPLIHAAKDFKTLLNFHFLKRLESNSLIFNHQYGFLKARSTGDLLSYLTHVWSSSPRNYGESFVDSVLSPTLFPLFINDLLLSLSSSLIHAFADDLTFNFPSAFSSQSSSVTRNQSRIILKYI</sequence>
<dbReference type="EMBL" id="JAXCGZ010006235">
    <property type="protein sequence ID" value="KAK7079969.1"/>
    <property type="molecule type" value="Genomic_DNA"/>
</dbReference>
<accession>A0AAN8XKM7</accession>
<reference evidence="1 2" key="1">
    <citation type="submission" date="2023-11" db="EMBL/GenBank/DDBJ databases">
        <title>Halocaridina rubra genome assembly.</title>
        <authorList>
            <person name="Smith C."/>
        </authorList>
    </citation>
    <scope>NUCLEOTIDE SEQUENCE [LARGE SCALE GENOMIC DNA]</scope>
    <source>
        <strain evidence="1">EP-1</strain>
        <tissue evidence="1">Whole</tissue>
    </source>
</reference>
<evidence type="ECO:0000313" key="2">
    <source>
        <dbReference type="Proteomes" id="UP001381693"/>
    </source>
</evidence>
<organism evidence="1 2">
    <name type="scientific">Halocaridina rubra</name>
    <name type="common">Hawaiian red shrimp</name>
    <dbReference type="NCBI Taxonomy" id="373956"/>
    <lineage>
        <taxon>Eukaryota</taxon>
        <taxon>Metazoa</taxon>
        <taxon>Ecdysozoa</taxon>
        <taxon>Arthropoda</taxon>
        <taxon>Crustacea</taxon>
        <taxon>Multicrustacea</taxon>
        <taxon>Malacostraca</taxon>
        <taxon>Eumalacostraca</taxon>
        <taxon>Eucarida</taxon>
        <taxon>Decapoda</taxon>
        <taxon>Pleocyemata</taxon>
        <taxon>Caridea</taxon>
        <taxon>Atyoidea</taxon>
        <taxon>Atyidae</taxon>
        <taxon>Halocaridina</taxon>
    </lineage>
</organism>
<proteinExistence type="predicted"/>
<gene>
    <name evidence="1" type="ORF">SK128_009921</name>
</gene>
<protein>
    <recommendedName>
        <fullName evidence="3">Reverse transcriptase domain-containing protein</fullName>
    </recommendedName>
</protein>
<dbReference type="Proteomes" id="UP001381693">
    <property type="component" value="Unassembled WGS sequence"/>
</dbReference>
<comment type="caution">
    <text evidence="1">The sequence shown here is derived from an EMBL/GenBank/DDBJ whole genome shotgun (WGS) entry which is preliminary data.</text>
</comment>
<dbReference type="AlphaFoldDB" id="A0AAN8XKM7"/>